<dbReference type="InterPro" id="IPR027417">
    <property type="entry name" value="P-loop_NTPase"/>
</dbReference>
<protein>
    <submittedName>
        <fullName evidence="10">ABC transporter ATP-binding protein</fullName>
    </submittedName>
</protein>
<dbReference type="PANTHER" id="PTHR43553">
    <property type="entry name" value="HEAVY METAL TRANSPORTER"/>
    <property type="match status" value="1"/>
</dbReference>
<dbReference type="AlphaFoldDB" id="A0A841UAD6"/>
<proteinExistence type="inferred from homology"/>
<keyword evidence="8" id="KW-0472">Membrane</keyword>
<name>A0A841UAD6_9BACL</name>
<comment type="subcellular location">
    <subcellularLocation>
        <location evidence="1">Cell membrane</location>
        <topology evidence="1">Peripheral membrane protein</topology>
    </subcellularLocation>
</comment>
<dbReference type="InterPro" id="IPR017871">
    <property type="entry name" value="ABC_transporter-like_CS"/>
</dbReference>
<evidence type="ECO:0000313" key="11">
    <source>
        <dbReference type="Proteomes" id="UP000553776"/>
    </source>
</evidence>
<evidence type="ECO:0000256" key="5">
    <source>
        <dbReference type="ARBA" id="ARBA00022741"/>
    </source>
</evidence>
<reference evidence="10 11" key="1">
    <citation type="submission" date="2020-08" db="EMBL/GenBank/DDBJ databases">
        <title>Cohnella phylogeny.</title>
        <authorList>
            <person name="Dunlap C."/>
        </authorList>
    </citation>
    <scope>NUCLEOTIDE SEQUENCE [LARGE SCALE GENOMIC DNA]</scope>
    <source>
        <strain evidence="10 11">DSM 25239</strain>
    </source>
</reference>
<keyword evidence="11" id="KW-1185">Reference proteome</keyword>
<evidence type="ECO:0000256" key="6">
    <source>
        <dbReference type="ARBA" id="ARBA00022840"/>
    </source>
</evidence>
<dbReference type="InterPro" id="IPR003439">
    <property type="entry name" value="ABC_transporter-like_ATP-bd"/>
</dbReference>
<dbReference type="PANTHER" id="PTHR43553:SF24">
    <property type="entry name" value="ENERGY-COUPLING FACTOR TRANSPORTER ATP-BINDING PROTEIN ECFA1"/>
    <property type="match status" value="1"/>
</dbReference>
<dbReference type="SUPFAM" id="SSF52540">
    <property type="entry name" value="P-loop containing nucleoside triphosphate hydrolases"/>
    <property type="match status" value="1"/>
</dbReference>
<keyword evidence="3" id="KW-0813">Transport</keyword>
<gene>
    <name evidence="10" type="ORF">H7B90_26390</name>
</gene>
<evidence type="ECO:0000256" key="4">
    <source>
        <dbReference type="ARBA" id="ARBA00022475"/>
    </source>
</evidence>
<evidence type="ECO:0000256" key="8">
    <source>
        <dbReference type="ARBA" id="ARBA00023136"/>
    </source>
</evidence>
<accession>A0A841UAD6</accession>
<dbReference type="Gene3D" id="3.40.50.300">
    <property type="entry name" value="P-loop containing nucleotide triphosphate hydrolases"/>
    <property type="match status" value="1"/>
</dbReference>
<evidence type="ECO:0000256" key="2">
    <source>
        <dbReference type="ARBA" id="ARBA00005417"/>
    </source>
</evidence>
<dbReference type="InterPro" id="IPR003593">
    <property type="entry name" value="AAA+_ATPase"/>
</dbReference>
<dbReference type="Proteomes" id="UP000553776">
    <property type="component" value="Unassembled WGS sequence"/>
</dbReference>
<evidence type="ECO:0000256" key="7">
    <source>
        <dbReference type="ARBA" id="ARBA00022967"/>
    </source>
</evidence>
<dbReference type="InterPro" id="IPR050095">
    <property type="entry name" value="ECF_ABC_transporter_ATP-bd"/>
</dbReference>
<dbReference type="Pfam" id="PF00005">
    <property type="entry name" value="ABC_tran"/>
    <property type="match status" value="1"/>
</dbReference>
<dbReference type="PROSITE" id="PS00211">
    <property type="entry name" value="ABC_TRANSPORTER_1"/>
    <property type="match status" value="1"/>
</dbReference>
<keyword evidence="5" id="KW-0547">Nucleotide-binding</keyword>
<dbReference type="GO" id="GO:0005524">
    <property type="term" value="F:ATP binding"/>
    <property type="evidence" value="ECO:0007669"/>
    <property type="project" value="UniProtKB-KW"/>
</dbReference>
<keyword evidence="4" id="KW-1003">Cell membrane</keyword>
<comment type="similarity">
    <text evidence="2">Belongs to the ABC transporter superfamily.</text>
</comment>
<dbReference type="PROSITE" id="PS50893">
    <property type="entry name" value="ABC_TRANSPORTER_2"/>
    <property type="match status" value="1"/>
</dbReference>
<dbReference type="InterPro" id="IPR015856">
    <property type="entry name" value="ABC_transpr_CbiO/EcfA_su"/>
</dbReference>
<dbReference type="GO" id="GO:0016887">
    <property type="term" value="F:ATP hydrolysis activity"/>
    <property type="evidence" value="ECO:0007669"/>
    <property type="project" value="InterPro"/>
</dbReference>
<evidence type="ECO:0000256" key="3">
    <source>
        <dbReference type="ARBA" id="ARBA00022448"/>
    </source>
</evidence>
<dbReference type="SMART" id="SM00382">
    <property type="entry name" value="AAA"/>
    <property type="match status" value="1"/>
</dbReference>
<dbReference type="RefSeq" id="WP_185138894.1">
    <property type="nucleotide sequence ID" value="NZ_JACJVR010000107.1"/>
</dbReference>
<dbReference type="FunFam" id="3.40.50.300:FF:000224">
    <property type="entry name" value="Energy-coupling factor transporter ATP-binding protein EcfA"/>
    <property type="match status" value="1"/>
</dbReference>
<dbReference type="GO" id="GO:0042626">
    <property type="term" value="F:ATPase-coupled transmembrane transporter activity"/>
    <property type="evidence" value="ECO:0007669"/>
    <property type="project" value="TreeGrafter"/>
</dbReference>
<comment type="caution">
    <text evidence="10">The sequence shown here is derived from an EMBL/GenBank/DDBJ whole genome shotgun (WGS) entry which is preliminary data.</text>
</comment>
<evidence type="ECO:0000259" key="9">
    <source>
        <dbReference type="PROSITE" id="PS50893"/>
    </source>
</evidence>
<evidence type="ECO:0000256" key="1">
    <source>
        <dbReference type="ARBA" id="ARBA00004202"/>
    </source>
</evidence>
<keyword evidence="7" id="KW-1278">Translocase</keyword>
<dbReference type="GO" id="GO:0015087">
    <property type="term" value="F:cobalt ion transmembrane transporter activity"/>
    <property type="evidence" value="ECO:0007669"/>
    <property type="project" value="UniProtKB-ARBA"/>
</dbReference>
<feature type="domain" description="ABC transporter" evidence="9">
    <location>
        <begin position="5"/>
        <end position="241"/>
    </location>
</feature>
<sequence length="276" mass="30580">MKAIMETEDVRYRYPGIGEEALSGLSMQIPEGRKVAICGANGCGKSTLFLHAIGILRPTSGRVKWRGQPVGYDRASLGALRRRVGLVFQDPEHQLILNTPREDISYGLRNLGLAEAEIRERADRIVEKMGLADLAGLPTHHLSLGQKKRVALAGVLALKPELLLLDEATAYLDRRSERALLAELDDACRRGVTVAMATHDMNVAYSWADWVLVMDKGRCAMAGPPHEVFSREEEIQALGLELPLLYEVWKAMPEELRAGFESPRSLEAFKEALNPV</sequence>
<dbReference type="EMBL" id="JACJVR010000107">
    <property type="protein sequence ID" value="MBB6694931.1"/>
    <property type="molecule type" value="Genomic_DNA"/>
</dbReference>
<evidence type="ECO:0000313" key="10">
    <source>
        <dbReference type="EMBL" id="MBB6694931.1"/>
    </source>
</evidence>
<dbReference type="CDD" id="cd03225">
    <property type="entry name" value="ABC_cobalt_CbiO_domain1"/>
    <property type="match status" value="1"/>
</dbReference>
<dbReference type="GO" id="GO:0043190">
    <property type="term" value="C:ATP-binding cassette (ABC) transporter complex"/>
    <property type="evidence" value="ECO:0007669"/>
    <property type="project" value="TreeGrafter"/>
</dbReference>
<keyword evidence="6 10" id="KW-0067">ATP-binding</keyword>
<organism evidence="10 11">
    <name type="scientific">Cohnella xylanilytica</name>
    <dbReference type="NCBI Taxonomy" id="557555"/>
    <lineage>
        <taxon>Bacteria</taxon>
        <taxon>Bacillati</taxon>
        <taxon>Bacillota</taxon>
        <taxon>Bacilli</taxon>
        <taxon>Bacillales</taxon>
        <taxon>Paenibacillaceae</taxon>
        <taxon>Cohnella</taxon>
    </lineage>
</organism>